<sequence length="129" mass="13889">MDALIKKAANKHGLDPNLVKAVVATESDFNPACVSSAGAQGLMQLMPETAKDLGVENPFDPAQNIEGGARYLSWMLKRFDGNLNKALSAYNWGPSNVEAGGKLPLETKNYLKKVNGMQRLYAMGFSAKA</sequence>
<dbReference type="AlphaFoldDB" id="A0A0D2JQG3"/>
<reference evidence="3 4" key="1">
    <citation type="submission" date="2013-11" db="EMBL/GenBank/DDBJ databases">
        <title>Metagenomic analysis of a methanogenic consortium involved in long chain n-alkane degradation.</title>
        <authorList>
            <person name="Davidova I.A."/>
            <person name="Callaghan A.V."/>
            <person name="Wawrik B."/>
            <person name="Pruitt S."/>
            <person name="Marks C."/>
            <person name="Duncan K.E."/>
            <person name="Suflita J.M."/>
        </authorList>
    </citation>
    <scope>NUCLEOTIDE SEQUENCE [LARGE SCALE GENOMIC DNA]</scope>
    <source>
        <strain evidence="3 4">SPR</strain>
    </source>
</reference>
<comment type="similarity">
    <text evidence="1">Belongs to the transglycosylase Slt family.</text>
</comment>
<comment type="caution">
    <text evidence="3">The sequence shown here is derived from an EMBL/GenBank/DDBJ whole genome shotgun (WGS) entry which is preliminary data.</text>
</comment>
<protein>
    <submittedName>
        <fullName evidence="3">Lytic transglycosylase</fullName>
    </submittedName>
</protein>
<keyword evidence="4" id="KW-1185">Reference proteome</keyword>
<dbReference type="Pfam" id="PF01464">
    <property type="entry name" value="SLT"/>
    <property type="match status" value="1"/>
</dbReference>
<proteinExistence type="inferred from homology"/>
<dbReference type="Proteomes" id="UP000032233">
    <property type="component" value="Unassembled WGS sequence"/>
</dbReference>
<dbReference type="CDD" id="cd00254">
    <property type="entry name" value="LT-like"/>
    <property type="match status" value="1"/>
</dbReference>
<evidence type="ECO:0000259" key="2">
    <source>
        <dbReference type="Pfam" id="PF01464"/>
    </source>
</evidence>
<dbReference type="PROSITE" id="PS00922">
    <property type="entry name" value="TRANSGLYCOSYLASE"/>
    <property type="match status" value="1"/>
</dbReference>
<evidence type="ECO:0000313" key="4">
    <source>
        <dbReference type="Proteomes" id="UP000032233"/>
    </source>
</evidence>
<dbReference type="InParanoid" id="A0A0D2JQG3"/>
<dbReference type="GO" id="GO:0008933">
    <property type="term" value="F:peptidoglycan lytic transglycosylase activity"/>
    <property type="evidence" value="ECO:0007669"/>
    <property type="project" value="InterPro"/>
</dbReference>
<gene>
    <name evidence="3" type="ORF">X474_22945</name>
</gene>
<dbReference type="GO" id="GO:0000270">
    <property type="term" value="P:peptidoglycan metabolic process"/>
    <property type="evidence" value="ECO:0007669"/>
    <property type="project" value="InterPro"/>
</dbReference>
<name>A0A0D2JQG3_9BACT</name>
<dbReference type="SUPFAM" id="SSF53955">
    <property type="entry name" value="Lysozyme-like"/>
    <property type="match status" value="1"/>
</dbReference>
<dbReference type="InterPro" id="IPR008258">
    <property type="entry name" value="Transglycosylase_SLT_dom_1"/>
</dbReference>
<evidence type="ECO:0000256" key="1">
    <source>
        <dbReference type="ARBA" id="ARBA00007734"/>
    </source>
</evidence>
<dbReference type="PANTHER" id="PTHR37423">
    <property type="entry name" value="SOLUBLE LYTIC MUREIN TRANSGLYCOSYLASE-RELATED"/>
    <property type="match status" value="1"/>
</dbReference>
<accession>A0A0D2JQG3</accession>
<feature type="domain" description="Transglycosylase SLT" evidence="2">
    <location>
        <begin position="4"/>
        <end position="99"/>
    </location>
</feature>
<dbReference type="GO" id="GO:0016020">
    <property type="term" value="C:membrane"/>
    <property type="evidence" value="ECO:0007669"/>
    <property type="project" value="InterPro"/>
</dbReference>
<dbReference type="PANTHER" id="PTHR37423:SF2">
    <property type="entry name" value="MEMBRANE-BOUND LYTIC MUREIN TRANSGLYCOSYLASE C"/>
    <property type="match status" value="1"/>
</dbReference>
<dbReference type="EMBL" id="AZAC01000045">
    <property type="protein sequence ID" value="KIX11735.1"/>
    <property type="molecule type" value="Genomic_DNA"/>
</dbReference>
<dbReference type="InterPro" id="IPR000189">
    <property type="entry name" value="Transglyc_AS"/>
</dbReference>
<dbReference type="Gene3D" id="1.10.530.10">
    <property type="match status" value="1"/>
</dbReference>
<dbReference type="STRING" id="1429043.X474_22945"/>
<organism evidence="3 4">
    <name type="scientific">Dethiosulfatarculus sandiegensis</name>
    <dbReference type="NCBI Taxonomy" id="1429043"/>
    <lineage>
        <taxon>Bacteria</taxon>
        <taxon>Pseudomonadati</taxon>
        <taxon>Thermodesulfobacteriota</taxon>
        <taxon>Desulfarculia</taxon>
        <taxon>Desulfarculales</taxon>
        <taxon>Desulfarculaceae</taxon>
        <taxon>Dethiosulfatarculus</taxon>
    </lineage>
</organism>
<dbReference type="InterPro" id="IPR023346">
    <property type="entry name" value="Lysozyme-like_dom_sf"/>
</dbReference>
<evidence type="ECO:0000313" key="3">
    <source>
        <dbReference type="EMBL" id="KIX11735.1"/>
    </source>
</evidence>